<dbReference type="SUPFAM" id="SSF52402">
    <property type="entry name" value="Adenine nucleotide alpha hydrolases-like"/>
    <property type="match status" value="2"/>
</dbReference>
<dbReference type="EMBL" id="AFVQ02000182">
    <property type="protein sequence ID" value="KLI01626.1"/>
    <property type="molecule type" value="Genomic_DNA"/>
</dbReference>
<dbReference type="PANTHER" id="PTHR45569:SF1">
    <property type="entry name" value="SENSOR PROTEIN KDPD"/>
    <property type="match status" value="1"/>
</dbReference>
<dbReference type="SUPFAM" id="SSF52540">
    <property type="entry name" value="P-loop containing nucleoside triphosphate hydrolases"/>
    <property type="match status" value="1"/>
</dbReference>
<evidence type="ECO:0000313" key="5">
    <source>
        <dbReference type="EMBL" id="KLI01626.1"/>
    </source>
</evidence>
<evidence type="ECO:0000313" key="6">
    <source>
        <dbReference type="Proteomes" id="UP000035553"/>
    </source>
</evidence>
<dbReference type="InterPro" id="IPR027417">
    <property type="entry name" value="P-loop_NTPase"/>
</dbReference>
<dbReference type="STRING" id="1069536.SINU_12615"/>
<keyword evidence="1" id="KW-0808">Transferase</keyword>
<accession>A0A0U1QLX1</accession>
<evidence type="ECO:0000256" key="1">
    <source>
        <dbReference type="ARBA" id="ARBA00022679"/>
    </source>
</evidence>
<keyword evidence="6" id="KW-1185">Reference proteome</keyword>
<sequence>MDHREHENAEPKNPSKKGRLKIFVGAAPWVGKTYKMLQEAWSMHENHVDVVIGYVENHERRKTAGQIKSMEIIPRKTFWINKRKFEEMDVEAIAERRPNTVVVDELAHTNIAGSKFNKRYMDVAFLLEQGINVLTTINVQHLDDISKEAEKITKTKIREIVPRAFIDSADEIEMIDVPPETIRERLREDQLSSKDALRHFFKKENLSALRELTLRTVADTVDDHFQKSYERTSIHGPVGVKEAILVCTSFLQRSAKLIRKGYRIARALNADLYVLTIIETKEQELPLNDKERLEKLRQLAQFCHAAFIVESRNDRNYGAVMIDVAHRCNATQIVMGQENSSKRWVFHFHSPINYLLKHLRYVDVQVIGWKEENRPASFKSNTNYKIERNPLNGSQYPGRLTVYIGAAPGVGKTYQMLEDANDMLRDGKDIVIGVIETHGRKETFKQIKQLPVIEEKKVQYNGHLYRELNIEEIIKRKPEIVVVDELAHTNIPGSARAKRYLDIIYLLKQGIHVMTAVNIQHIESLRDIVEHITGIRVRERVPDSFIDLADQVKMIDITPQALQQRLVLGKIYTKDKIEQSISNFFRMGNLSALRELALLEVADDVDQKLDDLRGHFQETKKKSKILVCVNYRPHSEKLIRRGWRMAVRHHADLLVMAVITSKQMTEREKKDMETLKALSGQFNAAFIVKTSNKKTLGKTIVKTTEQLQVERIIMGQPVLKNRFIACLMDSPVYSVLRHAAFVNLQIVADSRNDAE</sequence>
<evidence type="ECO:0000256" key="3">
    <source>
        <dbReference type="ARBA" id="ARBA00023012"/>
    </source>
</evidence>
<keyword evidence="2" id="KW-0418">Kinase</keyword>
<dbReference type="GO" id="GO:0000155">
    <property type="term" value="F:phosphorelay sensor kinase activity"/>
    <property type="evidence" value="ECO:0007669"/>
    <property type="project" value="InterPro"/>
</dbReference>
<feature type="domain" description="Signal transduction histidine kinase osmosensitive K+ channel sensor N-terminal" evidence="4">
    <location>
        <begin position="16"/>
        <end position="221"/>
    </location>
</feature>
<feature type="domain" description="Signal transduction histidine kinase osmosensitive K+ channel sensor N-terminal" evidence="4">
    <location>
        <begin position="398"/>
        <end position="605"/>
    </location>
</feature>
<protein>
    <recommendedName>
        <fullName evidence="4">Signal transduction histidine kinase osmosensitive K+ channel sensor N-terminal domain-containing protein</fullName>
    </recommendedName>
</protein>
<dbReference type="FunFam" id="3.40.50.300:FF:000483">
    <property type="entry name" value="Sensor histidine kinase KdpD"/>
    <property type="match status" value="1"/>
</dbReference>
<dbReference type="GO" id="GO:0005737">
    <property type="term" value="C:cytoplasm"/>
    <property type="evidence" value="ECO:0007669"/>
    <property type="project" value="UniProtKB-ARBA"/>
</dbReference>
<dbReference type="Pfam" id="PF02702">
    <property type="entry name" value="KdpD"/>
    <property type="match status" value="2"/>
</dbReference>
<keyword evidence="3" id="KW-0902">Two-component regulatory system</keyword>
<name>A0A0U1QLX1_9BACL</name>
<dbReference type="Gene3D" id="3.40.50.620">
    <property type="entry name" value="HUPs"/>
    <property type="match status" value="2"/>
</dbReference>
<dbReference type="PANTHER" id="PTHR45569">
    <property type="entry name" value="SENSOR PROTEIN KDPD"/>
    <property type="match status" value="1"/>
</dbReference>
<dbReference type="InterPro" id="IPR052023">
    <property type="entry name" value="Histidine_kinase_KdpD"/>
</dbReference>
<gene>
    <name evidence="5" type="ORF">SINU_12615</name>
</gene>
<evidence type="ECO:0000259" key="4">
    <source>
        <dbReference type="Pfam" id="PF02702"/>
    </source>
</evidence>
<evidence type="ECO:0000256" key="2">
    <source>
        <dbReference type="ARBA" id="ARBA00022777"/>
    </source>
</evidence>
<comment type="caution">
    <text evidence="5">The sequence shown here is derived from an EMBL/GenBank/DDBJ whole genome shotgun (WGS) entry which is preliminary data.</text>
</comment>
<organism evidence="5 6">
    <name type="scientific">Sporolactobacillus inulinus CASD</name>
    <dbReference type="NCBI Taxonomy" id="1069536"/>
    <lineage>
        <taxon>Bacteria</taxon>
        <taxon>Bacillati</taxon>
        <taxon>Bacillota</taxon>
        <taxon>Bacilli</taxon>
        <taxon>Bacillales</taxon>
        <taxon>Sporolactobacillaceae</taxon>
        <taxon>Sporolactobacillus</taxon>
    </lineage>
</organism>
<dbReference type="AlphaFoldDB" id="A0A0U1QLX1"/>
<reference evidence="5 6" key="1">
    <citation type="journal article" date="2011" name="J. Bacteriol.">
        <title>Draft genome sequence of Sporolactobacillus inulinus strain CASD, an efficient D-lactic acid-producing bacterium with high-concentration lactate tolerance capability.</title>
        <authorList>
            <person name="Yu B."/>
            <person name="Su F."/>
            <person name="Wang L."/>
            <person name="Xu K."/>
            <person name="Zhao B."/>
            <person name="Xu P."/>
        </authorList>
    </citation>
    <scope>NUCLEOTIDE SEQUENCE [LARGE SCALE GENOMIC DNA]</scope>
    <source>
        <strain evidence="5 6">CASD</strain>
    </source>
</reference>
<dbReference type="InterPro" id="IPR014729">
    <property type="entry name" value="Rossmann-like_a/b/a_fold"/>
</dbReference>
<dbReference type="Gene3D" id="3.40.50.300">
    <property type="entry name" value="P-loop containing nucleotide triphosphate hydrolases"/>
    <property type="match status" value="2"/>
</dbReference>
<dbReference type="GO" id="GO:0005886">
    <property type="term" value="C:plasma membrane"/>
    <property type="evidence" value="ECO:0007669"/>
    <property type="project" value="TreeGrafter"/>
</dbReference>
<dbReference type="InterPro" id="IPR003852">
    <property type="entry name" value="Sig_transdc_His_kinase_KdpD_N"/>
</dbReference>
<dbReference type="Proteomes" id="UP000035553">
    <property type="component" value="Unassembled WGS sequence"/>
</dbReference>
<proteinExistence type="predicted"/>